<evidence type="ECO:0000256" key="1">
    <source>
        <dbReference type="ARBA" id="ARBA00004141"/>
    </source>
</evidence>
<evidence type="ECO:0000256" key="4">
    <source>
        <dbReference type="ARBA" id="ARBA00022989"/>
    </source>
</evidence>
<comment type="similarity">
    <text evidence="8">Belongs to the two pore domain potassium channel (TC 1.A.1.8) family.</text>
</comment>
<dbReference type="GO" id="GO:0015271">
    <property type="term" value="F:outward rectifier potassium channel activity"/>
    <property type="evidence" value="ECO:0007669"/>
    <property type="project" value="TreeGrafter"/>
</dbReference>
<keyword evidence="2 8" id="KW-0813">Transport</keyword>
<feature type="transmembrane region" description="Helical" evidence="10">
    <location>
        <begin position="20"/>
        <end position="41"/>
    </location>
</feature>
<protein>
    <recommendedName>
        <fullName evidence="11">Potassium channel domain-containing protein</fullName>
    </recommendedName>
</protein>
<dbReference type="InterPro" id="IPR013099">
    <property type="entry name" value="K_chnl_dom"/>
</dbReference>
<evidence type="ECO:0000256" key="7">
    <source>
        <dbReference type="ARBA" id="ARBA00023303"/>
    </source>
</evidence>
<evidence type="ECO:0000256" key="8">
    <source>
        <dbReference type="RuleBase" id="RU003857"/>
    </source>
</evidence>
<keyword evidence="13" id="KW-1185">Reference proteome</keyword>
<feature type="domain" description="Potassium channel" evidence="11">
    <location>
        <begin position="279"/>
        <end position="351"/>
    </location>
</feature>
<comment type="caution">
    <text evidence="12">The sequence shown here is derived from an EMBL/GenBank/DDBJ whole genome shotgun (WGS) entry which is preliminary data.</text>
</comment>
<feature type="compositionally biased region" description="Basic and acidic residues" evidence="9">
    <location>
        <begin position="234"/>
        <end position="247"/>
    </location>
</feature>
<keyword evidence="7 8" id="KW-0407">Ion channel</keyword>
<feature type="transmembrane region" description="Helical" evidence="10">
    <location>
        <begin position="149"/>
        <end position="168"/>
    </location>
</feature>
<feature type="domain" description="Potassium channel" evidence="11">
    <location>
        <begin position="141"/>
        <end position="203"/>
    </location>
</feature>
<proteinExistence type="inferred from homology"/>
<evidence type="ECO:0000256" key="9">
    <source>
        <dbReference type="SAM" id="MobiDB-lite"/>
    </source>
</evidence>
<evidence type="ECO:0000256" key="6">
    <source>
        <dbReference type="ARBA" id="ARBA00023136"/>
    </source>
</evidence>
<dbReference type="EMBL" id="CANHGI010000004">
    <property type="protein sequence ID" value="CAI5448469.1"/>
    <property type="molecule type" value="Genomic_DNA"/>
</dbReference>
<gene>
    <name evidence="12" type="ORF">CAMP_LOCUS11106</name>
</gene>
<dbReference type="InterPro" id="IPR003280">
    <property type="entry name" value="2pore_dom_K_chnl"/>
</dbReference>
<dbReference type="GO" id="GO:0022841">
    <property type="term" value="F:potassium ion leak channel activity"/>
    <property type="evidence" value="ECO:0007669"/>
    <property type="project" value="TreeGrafter"/>
</dbReference>
<evidence type="ECO:0000256" key="3">
    <source>
        <dbReference type="ARBA" id="ARBA00022692"/>
    </source>
</evidence>
<keyword evidence="5 8" id="KW-0406">Ion transport</keyword>
<feature type="compositionally biased region" description="Acidic residues" evidence="9">
    <location>
        <begin position="248"/>
        <end position="262"/>
    </location>
</feature>
<sequence>MFLVESLKTSLEGVSTAFVHFALIVGVAIYTVFGALSMQYLESPERIRSHMKREIPDRVERIFLGEELSEMDPNVHKCLEQTINAILARDNCAENLDLSKTDIEQIDNCYLKADIPPRNIEMVKKEKNKIEEEKPAEIENQEPPEKWSIGNSVIFAFTVITTIGYGHIAPETFEGRLFCIFYGLIGVPFTLLTIADLGMFLTKILRSVLTLSKKSADFLLSKFSKNTSARSTKSCEKDKKSIEKNEEKIEEEEEAEPEEKEESEPRKTEESVALGITFACYLLAGAKILSVYEPEMNFFNALYFNFVTLTTIGLGDFVPKSFDYLFITLVYIGIGLALTTMAIEIAADLLKKIHYAGRKMENVASAVVWFGGKKPTFFTENKKIL</sequence>
<dbReference type="PANTHER" id="PTHR11003:SF273">
    <property type="entry name" value="TWIK FAMILY OF POTASSIUM CHANNELS PROTEIN 9"/>
    <property type="match status" value="1"/>
</dbReference>
<evidence type="ECO:0000256" key="2">
    <source>
        <dbReference type="ARBA" id="ARBA00022448"/>
    </source>
</evidence>
<comment type="subcellular location">
    <subcellularLocation>
        <location evidence="1">Membrane</location>
        <topology evidence="1">Multi-pass membrane protein</topology>
    </subcellularLocation>
</comment>
<reference evidence="12" key="1">
    <citation type="submission" date="2022-11" db="EMBL/GenBank/DDBJ databases">
        <authorList>
            <person name="Kikuchi T."/>
        </authorList>
    </citation>
    <scope>NUCLEOTIDE SEQUENCE</scope>
    <source>
        <strain evidence="12">PS1010</strain>
    </source>
</reference>
<dbReference type="Gene3D" id="1.10.287.70">
    <property type="match status" value="1"/>
</dbReference>
<dbReference type="GO" id="GO:0005886">
    <property type="term" value="C:plasma membrane"/>
    <property type="evidence" value="ECO:0007669"/>
    <property type="project" value="TreeGrafter"/>
</dbReference>
<evidence type="ECO:0000313" key="13">
    <source>
        <dbReference type="Proteomes" id="UP001152747"/>
    </source>
</evidence>
<dbReference type="GO" id="GO:0030322">
    <property type="term" value="P:stabilization of membrane potential"/>
    <property type="evidence" value="ECO:0007669"/>
    <property type="project" value="TreeGrafter"/>
</dbReference>
<dbReference type="Proteomes" id="UP001152747">
    <property type="component" value="Unassembled WGS sequence"/>
</dbReference>
<evidence type="ECO:0000313" key="12">
    <source>
        <dbReference type="EMBL" id="CAI5448469.1"/>
    </source>
</evidence>
<dbReference type="PRINTS" id="PR01333">
    <property type="entry name" value="2POREKCHANEL"/>
</dbReference>
<dbReference type="OrthoDB" id="297496at2759"/>
<evidence type="ECO:0000256" key="5">
    <source>
        <dbReference type="ARBA" id="ARBA00023065"/>
    </source>
</evidence>
<keyword evidence="4 10" id="KW-1133">Transmembrane helix</keyword>
<dbReference type="Pfam" id="PF07885">
    <property type="entry name" value="Ion_trans_2"/>
    <property type="match status" value="2"/>
</dbReference>
<evidence type="ECO:0000259" key="11">
    <source>
        <dbReference type="Pfam" id="PF07885"/>
    </source>
</evidence>
<feature type="transmembrane region" description="Helical" evidence="10">
    <location>
        <begin position="180"/>
        <end position="205"/>
    </location>
</feature>
<organism evidence="12 13">
    <name type="scientific">Caenorhabditis angaria</name>
    <dbReference type="NCBI Taxonomy" id="860376"/>
    <lineage>
        <taxon>Eukaryota</taxon>
        <taxon>Metazoa</taxon>
        <taxon>Ecdysozoa</taxon>
        <taxon>Nematoda</taxon>
        <taxon>Chromadorea</taxon>
        <taxon>Rhabditida</taxon>
        <taxon>Rhabditina</taxon>
        <taxon>Rhabditomorpha</taxon>
        <taxon>Rhabditoidea</taxon>
        <taxon>Rhabditidae</taxon>
        <taxon>Peloderinae</taxon>
        <taxon>Caenorhabditis</taxon>
    </lineage>
</organism>
<keyword evidence="3 8" id="KW-0812">Transmembrane</keyword>
<accession>A0A9P1IQE9</accession>
<dbReference type="SUPFAM" id="SSF81324">
    <property type="entry name" value="Voltage-gated potassium channels"/>
    <property type="match status" value="2"/>
</dbReference>
<dbReference type="PANTHER" id="PTHR11003">
    <property type="entry name" value="POTASSIUM CHANNEL, SUBFAMILY K"/>
    <property type="match status" value="1"/>
</dbReference>
<evidence type="ECO:0000256" key="10">
    <source>
        <dbReference type="SAM" id="Phobius"/>
    </source>
</evidence>
<keyword evidence="6 10" id="KW-0472">Membrane</keyword>
<feature type="transmembrane region" description="Helical" evidence="10">
    <location>
        <begin position="324"/>
        <end position="350"/>
    </location>
</feature>
<name>A0A9P1IQE9_9PELO</name>
<dbReference type="AlphaFoldDB" id="A0A9P1IQE9"/>
<feature type="region of interest" description="Disordered" evidence="9">
    <location>
        <begin position="234"/>
        <end position="268"/>
    </location>
</feature>